<keyword evidence="2" id="KW-1185">Reference proteome</keyword>
<organism evidence="1 2">
    <name type="scientific">Kordia antarctica</name>
    <dbReference type="NCBI Taxonomy" id="1218801"/>
    <lineage>
        <taxon>Bacteria</taxon>
        <taxon>Pseudomonadati</taxon>
        <taxon>Bacteroidota</taxon>
        <taxon>Flavobacteriia</taxon>
        <taxon>Flavobacteriales</taxon>
        <taxon>Flavobacteriaceae</taxon>
        <taxon>Kordia</taxon>
    </lineage>
</organism>
<sequence>MIPTFPIQAHTDEIQNAINQGKDQNLILVNTTRKMAKNSVKNLKNKRTLTSAELMSLEFDTLHFDDGWENFLQNPAINMKIGISGNPKNGKTAGACQLAAYLTNFGKVLYNFADQGYNKNTLDLWALAGLDKNKNAEASDFQTLEALDAECASGKFQFIFIDLINGYIDRTKIKPHEFEDRFLKKYPNISFILIFEVTKQGSFKGDQKWMHIVDAIIEVKDYLMQSRGRYGSGYHIVWEEQFKKINPKKYAELVPAEQTKSPSVLYL</sequence>
<gene>
    <name evidence="1" type="ORF">IMCC3317_11080</name>
</gene>
<evidence type="ECO:0000313" key="2">
    <source>
        <dbReference type="Proteomes" id="UP000464657"/>
    </source>
</evidence>
<dbReference type="Proteomes" id="UP000464657">
    <property type="component" value="Chromosome"/>
</dbReference>
<protein>
    <submittedName>
        <fullName evidence="1">Uncharacterized protein</fullName>
    </submittedName>
</protein>
<reference evidence="1 2" key="1">
    <citation type="journal article" date="2013" name="Int. J. Syst. Evol. Microbiol.">
        <title>Kordia antarctica sp. nov., isolated from Antarctic seawater.</title>
        <authorList>
            <person name="Baek K."/>
            <person name="Choi A."/>
            <person name="Kang I."/>
            <person name="Lee K."/>
            <person name="Cho J.C."/>
        </authorList>
    </citation>
    <scope>NUCLEOTIDE SEQUENCE [LARGE SCALE GENOMIC DNA]</scope>
    <source>
        <strain evidence="1 2">IMCC3317</strain>
    </source>
</reference>
<dbReference type="KEGG" id="kan:IMCC3317_11080"/>
<proteinExistence type="predicted"/>
<dbReference type="EMBL" id="CP019288">
    <property type="protein sequence ID" value="QHI35760.1"/>
    <property type="molecule type" value="Genomic_DNA"/>
</dbReference>
<dbReference type="InterPro" id="IPR027417">
    <property type="entry name" value="P-loop_NTPase"/>
</dbReference>
<evidence type="ECO:0000313" key="1">
    <source>
        <dbReference type="EMBL" id="QHI35760.1"/>
    </source>
</evidence>
<dbReference type="SUPFAM" id="SSF52540">
    <property type="entry name" value="P-loop containing nucleoside triphosphate hydrolases"/>
    <property type="match status" value="1"/>
</dbReference>
<dbReference type="AlphaFoldDB" id="A0A7L4ZGW7"/>
<accession>A0A7L4ZGW7</accession>
<name>A0A7L4ZGW7_9FLAO</name>